<proteinExistence type="inferred from homology"/>
<feature type="transmembrane region" description="Helical" evidence="11">
    <location>
        <begin position="376"/>
        <end position="398"/>
    </location>
</feature>
<dbReference type="Pfam" id="PF03062">
    <property type="entry name" value="MBOAT"/>
    <property type="match status" value="1"/>
</dbReference>
<evidence type="ECO:0000256" key="1">
    <source>
        <dbReference type="ARBA" id="ARBA00004477"/>
    </source>
</evidence>
<keyword evidence="7 9" id="KW-0472">Membrane</keyword>
<evidence type="ECO:0000256" key="11">
    <source>
        <dbReference type="SAM" id="Phobius"/>
    </source>
</evidence>
<comment type="subcellular location">
    <subcellularLocation>
        <location evidence="1 9">Endoplasmic reticulum membrane</location>
        <topology evidence="1 9">Multi-pass membrane protein</topology>
    </subcellularLocation>
</comment>
<evidence type="ECO:0000313" key="13">
    <source>
        <dbReference type="Proteomes" id="UP001152888"/>
    </source>
</evidence>
<feature type="transmembrane region" description="Helical" evidence="11">
    <location>
        <begin position="404"/>
        <end position="427"/>
    </location>
</feature>
<dbReference type="OrthoDB" id="10039049at2759"/>
<dbReference type="PIRSF" id="PIRSF000439">
    <property type="entry name" value="Oat_ACAT_DAG_ARE"/>
    <property type="match status" value="1"/>
</dbReference>
<keyword evidence="6 11" id="KW-1133">Transmembrane helix</keyword>
<evidence type="ECO:0000256" key="6">
    <source>
        <dbReference type="ARBA" id="ARBA00022989"/>
    </source>
</evidence>
<feature type="active site" evidence="10">
    <location>
        <position position="399"/>
    </location>
</feature>
<protein>
    <recommendedName>
        <fullName evidence="9">O-acyltransferase</fullName>
    </recommendedName>
</protein>
<dbReference type="GO" id="GO:0008203">
    <property type="term" value="P:cholesterol metabolic process"/>
    <property type="evidence" value="ECO:0007669"/>
    <property type="project" value="TreeGrafter"/>
</dbReference>
<dbReference type="GO" id="GO:0008374">
    <property type="term" value="F:O-acyltransferase activity"/>
    <property type="evidence" value="ECO:0007669"/>
    <property type="project" value="InterPro"/>
</dbReference>
<dbReference type="AlphaFoldDB" id="A0A9P0JQ41"/>
<comment type="caution">
    <text evidence="12">The sequence shown here is derived from an EMBL/GenBank/DDBJ whole genome shotgun (WGS) entry which is preliminary data.</text>
</comment>
<gene>
    <name evidence="12" type="ORF">ACAOBT_LOCUS2245</name>
</gene>
<dbReference type="Proteomes" id="UP001152888">
    <property type="component" value="Unassembled WGS sequence"/>
</dbReference>
<accession>A0A9P0JQ41</accession>
<evidence type="ECO:0000256" key="10">
    <source>
        <dbReference type="PIRSR" id="PIRSR000439-1"/>
    </source>
</evidence>
<organism evidence="12 13">
    <name type="scientific">Acanthoscelides obtectus</name>
    <name type="common">Bean weevil</name>
    <name type="synonym">Bruchus obtectus</name>
    <dbReference type="NCBI Taxonomy" id="200917"/>
    <lineage>
        <taxon>Eukaryota</taxon>
        <taxon>Metazoa</taxon>
        <taxon>Ecdysozoa</taxon>
        <taxon>Arthropoda</taxon>
        <taxon>Hexapoda</taxon>
        <taxon>Insecta</taxon>
        <taxon>Pterygota</taxon>
        <taxon>Neoptera</taxon>
        <taxon>Endopterygota</taxon>
        <taxon>Coleoptera</taxon>
        <taxon>Polyphaga</taxon>
        <taxon>Cucujiformia</taxon>
        <taxon>Chrysomeloidea</taxon>
        <taxon>Chrysomelidae</taxon>
        <taxon>Bruchinae</taxon>
        <taxon>Bruchini</taxon>
        <taxon>Acanthoscelides</taxon>
    </lineage>
</organism>
<feature type="transmembrane region" description="Helical" evidence="11">
    <location>
        <begin position="439"/>
        <end position="457"/>
    </location>
</feature>
<evidence type="ECO:0000256" key="8">
    <source>
        <dbReference type="ARBA" id="ARBA00023315"/>
    </source>
</evidence>
<evidence type="ECO:0000256" key="7">
    <source>
        <dbReference type="ARBA" id="ARBA00023136"/>
    </source>
</evidence>
<dbReference type="PANTHER" id="PTHR10408:SF8">
    <property type="entry name" value="O-ACYLTRANSFERASE"/>
    <property type="match status" value="1"/>
</dbReference>
<dbReference type="GO" id="GO:0005789">
    <property type="term" value="C:endoplasmic reticulum membrane"/>
    <property type="evidence" value="ECO:0007669"/>
    <property type="project" value="UniProtKB-SubCell"/>
</dbReference>
<feature type="transmembrane region" description="Helical" evidence="11">
    <location>
        <begin position="263"/>
        <end position="282"/>
    </location>
</feature>
<feature type="transmembrane region" description="Helical" evidence="11">
    <location>
        <begin position="79"/>
        <end position="100"/>
    </location>
</feature>
<keyword evidence="5 9" id="KW-0256">Endoplasmic reticulum</keyword>
<evidence type="ECO:0000313" key="12">
    <source>
        <dbReference type="EMBL" id="CAH1957688.1"/>
    </source>
</evidence>
<comment type="similarity">
    <text evidence="2 9">Belongs to the membrane-bound acyltransferase family. Sterol o-acyltransferase subfamily.</text>
</comment>
<keyword evidence="3 9" id="KW-0808">Transferase</keyword>
<evidence type="ECO:0000256" key="4">
    <source>
        <dbReference type="ARBA" id="ARBA00022692"/>
    </source>
</evidence>
<evidence type="ECO:0000256" key="9">
    <source>
        <dbReference type="PIRNR" id="PIRNR000439"/>
    </source>
</evidence>
<dbReference type="PANTHER" id="PTHR10408">
    <property type="entry name" value="STEROL O-ACYLTRANSFERASE"/>
    <property type="match status" value="1"/>
</dbReference>
<reference evidence="12" key="1">
    <citation type="submission" date="2022-03" db="EMBL/GenBank/DDBJ databases">
        <authorList>
            <person name="Sayadi A."/>
        </authorList>
    </citation>
    <scope>NUCLEOTIDE SEQUENCE</scope>
</reference>
<dbReference type="InterPro" id="IPR014371">
    <property type="entry name" value="Oat_ACAT_DAG_ARE"/>
</dbReference>
<sequence>MDNVIGDRSHLGLVEDIYKMKCETVINGEASKDHEEKIIKNGNSHRKAVHLFEFPEKKFEIRNSLLTDMIESNPHIKTIYNIFVALLIALFINTIAHDYLRTNEIKFGFHIISKAFGKLYISLITWLGYMTSTFGIFFLFQFWAKIRLNLSPKSKVIRLWDKFWLICLACYYITSFRVASKIVSSYKLPPASAAIIAIEQVRLLMKVHSFVRTKAEAFVKYKLHSEQVVPKVEFMKFLYFLFAPTLIYKDEYPRTNKIRWDFVFYRALDIVGIIFLYSFVFYRFVFPFFDEFGQRKYTRAEILAFMFDITFPSVLLDLATFYLMLHAVQNLFAELLRFGDRMFYKDWWRSTTYQQYYKTWNVIVYDWLRSYIFKDLYYLTNGNTTVAKLTVFVVSAIVHEWILTYMLGFFLPFLALQFGTMGLLLYFVNVPQVTFLNILFWYGNALGHTMNLAIYALEFNARLVYPSDGSWRDYLVPKFVSCDCIV</sequence>
<dbReference type="EMBL" id="CAKOFQ010006672">
    <property type="protein sequence ID" value="CAH1957688.1"/>
    <property type="molecule type" value="Genomic_DNA"/>
</dbReference>
<keyword evidence="13" id="KW-1185">Reference proteome</keyword>
<evidence type="ECO:0000256" key="3">
    <source>
        <dbReference type="ARBA" id="ARBA00022679"/>
    </source>
</evidence>
<feature type="transmembrane region" description="Helical" evidence="11">
    <location>
        <begin position="120"/>
        <end position="143"/>
    </location>
</feature>
<keyword evidence="8 9" id="KW-0012">Acyltransferase</keyword>
<evidence type="ECO:0000256" key="2">
    <source>
        <dbReference type="ARBA" id="ARBA00009010"/>
    </source>
</evidence>
<evidence type="ECO:0000256" key="5">
    <source>
        <dbReference type="ARBA" id="ARBA00022824"/>
    </source>
</evidence>
<dbReference type="InterPro" id="IPR004299">
    <property type="entry name" value="MBOAT_fam"/>
</dbReference>
<keyword evidence="4 11" id="KW-0812">Transmembrane</keyword>
<feature type="transmembrane region" description="Helical" evidence="11">
    <location>
        <begin position="302"/>
        <end position="325"/>
    </location>
</feature>
<name>A0A9P0JQ41_ACAOB</name>